<dbReference type="Proteomes" id="UP000049979">
    <property type="component" value="Unassembled WGS sequence"/>
</dbReference>
<protein>
    <recommendedName>
        <fullName evidence="4">Cellobiose 2-epimerase</fullName>
        <shortName evidence="4">CE</shortName>
        <ecNumber evidence="4">5.1.3.11</ecNumber>
    </recommendedName>
</protein>
<evidence type="ECO:0000313" key="5">
    <source>
        <dbReference type="EMBL" id="CRL36183.1"/>
    </source>
</evidence>
<dbReference type="SUPFAM" id="SSF48208">
    <property type="entry name" value="Six-hairpin glycosidases"/>
    <property type="match status" value="1"/>
</dbReference>
<comment type="similarity">
    <text evidence="2">Belongs to the N-acylglucosamine 2-epimerase family.</text>
</comment>
<comment type="catalytic activity">
    <reaction evidence="1 4">
        <text>D-cellobiose = beta-D-glucosyl-(1-&gt;4)-D-mannopyranose</text>
        <dbReference type="Rhea" id="RHEA:23384"/>
        <dbReference type="ChEBI" id="CHEBI:17057"/>
        <dbReference type="ChEBI" id="CHEBI:47931"/>
        <dbReference type="EC" id="5.1.3.11"/>
    </reaction>
</comment>
<reference evidence="6" key="1">
    <citation type="submission" date="2015-05" db="EMBL/GenBank/DDBJ databases">
        <authorList>
            <consortium name="Pathogen Informatics"/>
        </authorList>
    </citation>
    <scope>NUCLEOTIDE SEQUENCE [LARGE SCALE GENOMIC DNA]</scope>
    <source>
        <strain evidence="6">M72</strain>
    </source>
</reference>
<dbReference type="GO" id="GO:0005975">
    <property type="term" value="P:carbohydrate metabolic process"/>
    <property type="evidence" value="ECO:0007669"/>
    <property type="project" value="InterPro"/>
</dbReference>
<dbReference type="Gene3D" id="1.50.10.10">
    <property type="match status" value="1"/>
</dbReference>
<evidence type="ECO:0000256" key="3">
    <source>
        <dbReference type="ARBA" id="ARBA00023235"/>
    </source>
</evidence>
<proteinExistence type="inferred from homology"/>
<accession>A0A0M6WKG4</accession>
<dbReference type="EC" id="5.1.3.11" evidence="4"/>
<dbReference type="AlphaFoldDB" id="A0A0M6WKG4"/>
<dbReference type="InterPro" id="IPR010819">
    <property type="entry name" value="AGE/CE"/>
</dbReference>
<comment type="similarity">
    <text evidence="4">Belongs to the cellobiose 2-epimerase family.</text>
</comment>
<dbReference type="PANTHER" id="PTHR15108">
    <property type="entry name" value="N-ACYLGLUCOSAMINE-2-EPIMERASE"/>
    <property type="match status" value="1"/>
</dbReference>
<evidence type="ECO:0000313" key="6">
    <source>
        <dbReference type="Proteomes" id="UP000049979"/>
    </source>
</evidence>
<dbReference type="HAMAP" id="MF_00929">
    <property type="entry name" value="Cellobiose_2_epim"/>
    <property type="match status" value="1"/>
</dbReference>
<dbReference type="Pfam" id="PF07221">
    <property type="entry name" value="GlcNAc_2-epim"/>
    <property type="match status" value="1"/>
</dbReference>
<keyword evidence="3 4" id="KW-0413">Isomerase</keyword>
<dbReference type="OrthoDB" id="5141876at2"/>
<dbReference type="EMBL" id="CVRR01000011">
    <property type="protein sequence ID" value="CRL36183.1"/>
    <property type="molecule type" value="Genomic_DNA"/>
</dbReference>
<comment type="function">
    <text evidence="4">Catalyzes the reversible epimerization of cellobiose to 4-O-beta-D-glucopyranosyl-D-mannose (Glc-Man).</text>
</comment>
<keyword evidence="6" id="KW-1185">Reference proteome</keyword>
<name>A0A0M6WKG4_9FIRM</name>
<evidence type="ECO:0000256" key="4">
    <source>
        <dbReference type="HAMAP-Rule" id="MF_00929"/>
    </source>
</evidence>
<dbReference type="RefSeq" id="WP_055067481.1">
    <property type="nucleotide sequence ID" value="NZ_CP173697.1"/>
</dbReference>
<dbReference type="InterPro" id="IPR008928">
    <property type="entry name" value="6-hairpin_glycosidase_sf"/>
</dbReference>
<dbReference type="STRING" id="301302.ERS852420_03079"/>
<dbReference type="InterPro" id="IPR012341">
    <property type="entry name" value="6hp_glycosidase-like_sf"/>
</dbReference>
<evidence type="ECO:0000256" key="1">
    <source>
        <dbReference type="ARBA" id="ARBA00001470"/>
    </source>
</evidence>
<gene>
    <name evidence="5" type="ORF">M72_25631</name>
</gene>
<dbReference type="InterPro" id="IPR028584">
    <property type="entry name" value="Cellobiose_2_epim"/>
</dbReference>
<evidence type="ECO:0000256" key="2">
    <source>
        <dbReference type="ARBA" id="ARBA00008558"/>
    </source>
</evidence>
<organism evidence="5 6">
    <name type="scientific">Roseburia faecis</name>
    <dbReference type="NCBI Taxonomy" id="301302"/>
    <lineage>
        <taxon>Bacteria</taxon>
        <taxon>Bacillati</taxon>
        <taxon>Bacillota</taxon>
        <taxon>Clostridia</taxon>
        <taxon>Lachnospirales</taxon>
        <taxon>Lachnospiraceae</taxon>
        <taxon>Roseburia</taxon>
    </lineage>
</organism>
<dbReference type="GO" id="GO:0047736">
    <property type="term" value="F:cellobiose epimerase activity"/>
    <property type="evidence" value="ECO:0007669"/>
    <property type="project" value="UniProtKB-UniRule"/>
</dbReference>
<sequence length="391" mass="45956">MNKSMMKEEVTKHLTENIIPFWKALRDDTYGGYYGYMDYNLNVDKTAEKGCILNSRITWFFANAYILLKDETLLDEARHGYEFLRDHCIDKENGGIFWSMTYDGKPLDTTKHTYNQAFCIYALSSYYDASGDEEALKLAKELQLLIESKCTDEVGYLEAFTKDFQPESNEKLSENGVLAEKTMNTLLHVFEAYTEFYRVSHDEEVGERLKWIMDVFADKVYNPKLKRQEVFFDKNYNTIIDLYSYGHDIETAWLMDRGVEVLGDDHYKEKMSPITETLAENVYEVAFDGHSLANECCKGEVNDHRIWWVQAETVIGFLNEYQKHPQKTKFLEASEAEWEFIKEHVIDKRTGSEWFWEVHPDGSPIADRPIVEPWKCPYHNGRMCMEIIRRL</sequence>